<dbReference type="RefSeq" id="WP_012957914.1">
    <property type="nucleotide sequence ID" value="NZ_CP144224.1"/>
</dbReference>
<evidence type="ECO:0000259" key="2">
    <source>
        <dbReference type="Pfam" id="PF07331"/>
    </source>
</evidence>
<comment type="caution">
    <text evidence="3">The sequence shown here is derived from an EMBL/GenBank/DDBJ whole genome shotgun (WGS) entry which is preliminary data.</text>
</comment>
<dbReference type="InterPro" id="IPR009936">
    <property type="entry name" value="DUF1468"/>
</dbReference>
<feature type="transmembrane region" description="Helical" evidence="1">
    <location>
        <begin position="125"/>
        <end position="149"/>
    </location>
</feature>
<feature type="transmembrane region" description="Helical" evidence="1">
    <location>
        <begin position="34"/>
        <end position="54"/>
    </location>
</feature>
<dbReference type="AlphaFoldDB" id="A0AAJ2NJV7"/>
<keyword evidence="1" id="KW-0472">Membrane</keyword>
<proteinExistence type="predicted"/>
<reference evidence="3" key="1">
    <citation type="submission" date="2023-10" db="EMBL/GenBank/DDBJ databases">
        <title>Screening of Alkalihalophilus pseudofirmusBZ-TG-HK211 and Its Alleviation of Salt Stress on Rapeseed Growth.</title>
        <authorList>
            <person name="Zhao B."/>
            <person name="Guo T."/>
        </authorList>
    </citation>
    <scope>NUCLEOTIDE SEQUENCE</scope>
    <source>
        <strain evidence="3">BZ-TG-HK211</strain>
    </source>
</reference>
<evidence type="ECO:0000256" key="1">
    <source>
        <dbReference type="SAM" id="Phobius"/>
    </source>
</evidence>
<organism evidence="3 4">
    <name type="scientific">Alkalihalophilus pseudofirmus</name>
    <name type="common">Bacillus pseudofirmus</name>
    <dbReference type="NCBI Taxonomy" id="79885"/>
    <lineage>
        <taxon>Bacteria</taxon>
        <taxon>Bacillati</taxon>
        <taxon>Bacillota</taxon>
        <taxon>Bacilli</taxon>
        <taxon>Bacillales</taxon>
        <taxon>Bacillaceae</taxon>
        <taxon>Alkalihalophilus</taxon>
    </lineage>
</organism>
<dbReference type="Proteomes" id="UP001285636">
    <property type="component" value="Unassembled WGS sequence"/>
</dbReference>
<protein>
    <submittedName>
        <fullName evidence="3">Tripartite tricarboxylate transporter TctB family protein</fullName>
    </submittedName>
</protein>
<feature type="domain" description="DUF1468" evidence="2">
    <location>
        <begin position="5"/>
        <end position="152"/>
    </location>
</feature>
<name>A0AAJ2NJV7_ALKPS</name>
<evidence type="ECO:0000313" key="4">
    <source>
        <dbReference type="Proteomes" id="UP001285636"/>
    </source>
</evidence>
<dbReference type="EMBL" id="JAWJAY010000001">
    <property type="protein sequence ID" value="MDV2883699.1"/>
    <property type="molecule type" value="Genomic_DNA"/>
</dbReference>
<gene>
    <name evidence="3" type="ORF">RYX45_00800</name>
</gene>
<sequence length="166" mass="18549">MPNIIFSLLIVVFSMFFLIQSLKLPIGTSSNIGAGAWPTTVLLLLMSLGIILLVKSSKKMKALQYRGEVETQDRGDVIEIKFPRMHLIVTLLIFSYVLSINILGFLTATPFFIFILAFLLGMSNWIKLIITALSSSFVIVYVFTIVLNVPLPRGVGIFRAFSLLIY</sequence>
<feature type="transmembrane region" description="Helical" evidence="1">
    <location>
        <begin position="5"/>
        <end position="22"/>
    </location>
</feature>
<keyword evidence="1" id="KW-0812">Transmembrane</keyword>
<feature type="transmembrane region" description="Helical" evidence="1">
    <location>
        <begin position="87"/>
        <end position="119"/>
    </location>
</feature>
<dbReference type="Pfam" id="PF07331">
    <property type="entry name" value="TctB"/>
    <property type="match status" value="1"/>
</dbReference>
<evidence type="ECO:0000313" key="3">
    <source>
        <dbReference type="EMBL" id="MDV2883699.1"/>
    </source>
</evidence>
<keyword evidence="1" id="KW-1133">Transmembrane helix</keyword>
<accession>A0AAJ2NJV7</accession>